<gene>
    <name evidence="10" type="primary">macB_3</name>
    <name evidence="10" type="ORF">RTCCBAU85039_2990</name>
    <name evidence="11" type="ORF">SAMN05216228_101149</name>
</gene>
<keyword evidence="13" id="KW-1185">Reference proteome</keyword>
<evidence type="ECO:0000256" key="2">
    <source>
        <dbReference type="ARBA" id="ARBA00022475"/>
    </source>
</evidence>
<evidence type="ECO:0000259" key="9">
    <source>
        <dbReference type="Pfam" id="PF12704"/>
    </source>
</evidence>
<dbReference type="PANTHER" id="PTHR30572">
    <property type="entry name" value="MEMBRANE COMPONENT OF TRANSPORTER-RELATED"/>
    <property type="match status" value="1"/>
</dbReference>
<evidence type="ECO:0000313" key="11">
    <source>
        <dbReference type="EMBL" id="SEO05940.1"/>
    </source>
</evidence>
<dbReference type="Proteomes" id="UP000183063">
    <property type="component" value="Unassembled WGS sequence"/>
</dbReference>
<keyword evidence="2" id="KW-1003">Cell membrane</keyword>
<dbReference type="InterPro" id="IPR050250">
    <property type="entry name" value="Macrolide_Exporter_MacB"/>
</dbReference>
<keyword evidence="10" id="KW-0547">Nucleotide-binding</keyword>
<evidence type="ECO:0000256" key="3">
    <source>
        <dbReference type="ARBA" id="ARBA00022692"/>
    </source>
</evidence>
<organism evidence="10 12">
    <name type="scientific">Rhizobium tibeticum</name>
    <dbReference type="NCBI Taxonomy" id="501024"/>
    <lineage>
        <taxon>Bacteria</taxon>
        <taxon>Pseudomonadati</taxon>
        <taxon>Pseudomonadota</taxon>
        <taxon>Alphaproteobacteria</taxon>
        <taxon>Hyphomicrobiales</taxon>
        <taxon>Rhizobiaceae</taxon>
        <taxon>Rhizobium/Agrobacterium group</taxon>
        <taxon>Rhizobium</taxon>
    </lineage>
</organism>
<keyword evidence="10" id="KW-0067">ATP-binding</keyword>
<evidence type="ECO:0000256" key="4">
    <source>
        <dbReference type="ARBA" id="ARBA00022989"/>
    </source>
</evidence>
<feature type="domain" description="ABC3 transporter permease C-terminal" evidence="8">
    <location>
        <begin position="282"/>
        <end position="395"/>
    </location>
</feature>
<comment type="subcellular location">
    <subcellularLocation>
        <location evidence="1">Cell membrane</location>
        <topology evidence="1">Multi-pass membrane protein</topology>
    </subcellularLocation>
</comment>
<keyword evidence="3 7" id="KW-0812">Transmembrane</keyword>
<evidence type="ECO:0000313" key="10">
    <source>
        <dbReference type="EMBL" id="SEH90652.1"/>
    </source>
</evidence>
<evidence type="ECO:0000256" key="5">
    <source>
        <dbReference type="ARBA" id="ARBA00023136"/>
    </source>
</evidence>
<dbReference type="GO" id="GO:0016787">
    <property type="term" value="F:hydrolase activity"/>
    <property type="evidence" value="ECO:0007669"/>
    <property type="project" value="UniProtKB-KW"/>
</dbReference>
<proteinExistence type="inferred from homology"/>
<feature type="transmembrane region" description="Helical" evidence="7">
    <location>
        <begin position="361"/>
        <end position="385"/>
    </location>
</feature>
<name>A0A1H8LLA3_9HYPH</name>
<dbReference type="GO" id="GO:0005524">
    <property type="term" value="F:ATP binding"/>
    <property type="evidence" value="ECO:0007669"/>
    <property type="project" value="UniProtKB-KW"/>
</dbReference>
<dbReference type="Pfam" id="PF12704">
    <property type="entry name" value="MacB_PCD"/>
    <property type="match status" value="1"/>
</dbReference>
<dbReference type="OrthoDB" id="9770036at2"/>
<dbReference type="EMBL" id="FNXB01000013">
    <property type="protein sequence ID" value="SEH90652.1"/>
    <property type="molecule type" value="Genomic_DNA"/>
</dbReference>
<keyword evidence="5 7" id="KW-0472">Membrane</keyword>
<evidence type="ECO:0000313" key="12">
    <source>
        <dbReference type="Proteomes" id="UP000183063"/>
    </source>
</evidence>
<dbReference type="GO" id="GO:0022857">
    <property type="term" value="F:transmembrane transporter activity"/>
    <property type="evidence" value="ECO:0007669"/>
    <property type="project" value="TreeGrafter"/>
</dbReference>
<dbReference type="EMBL" id="FOCV01000011">
    <property type="protein sequence ID" value="SEO05940.1"/>
    <property type="molecule type" value="Genomic_DNA"/>
</dbReference>
<feature type="transmembrane region" description="Helical" evidence="7">
    <location>
        <begin position="279"/>
        <end position="303"/>
    </location>
</feature>
<evidence type="ECO:0000256" key="1">
    <source>
        <dbReference type="ARBA" id="ARBA00004651"/>
    </source>
</evidence>
<evidence type="ECO:0000259" key="8">
    <source>
        <dbReference type="Pfam" id="PF02687"/>
    </source>
</evidence>
<keyword evidence="4 7" id="KW-1133">Transmembrane helix</keyword>
<reference evidence="10" key="1">
    <citation type="submission" date="2016-10" db="EMBL/GenBank/DDBJ databases">
        <authorList>
            <person name="de Groot N.N."/>
        </authorList>
    </citation>
    <scope>NUCLEOTIDE SEQUENCE [LARGE SCALE GENOMIC DNA]</scope>
    <source>
        <strain evidence="10">CCBAU85039</strain>
    </source>
</reference>
<dbReference type="Pfam" id="PF02687">
    <property type="entry name" value="FtsX"/>
    <property type="match status" value="1"/>
</dbReference>
<feature type="transmembrane region" description="Helical" evidence="7">
    <location>
        <begin position="21"/>
        <end position="40"/>
    </location>
</feature>
<dbReference type="AlphaFoldDB" id="A0A1H8LLA3"/>
<comment type="similarity">
    <text evidence="6">Belongs to the ABC-4 integral membrane protein family.</text>
</comment>
<sequence>MFFETLKLALRAISRNMLRSFLTVLGVVIGVAAVIALVTIGNGTTAQVSAELSRLGTNMLFARPGQFGPGRASSEARRFTIKDVDAIRDQVNGLRATAPLNQTTATAIYGGQSHSTTVMGTTNDYFIAQDWDMAIGRIFDAAEERGRPRCILGETVRSRLFGGADPTGQQIRVGKVSCSVIGVLAKRGQSGMGNDQDDVIIMPVKVYQRRVGGKANANVQMIVISARDGVSTTKVQDETENLLRERRKIIPGREDDFSVNDMTQIAEAMTGTTTLLTSLLGAVAAISLLVGGIGIMNIMLVSVTERTREIGIRLAIGALENQVLLQFLVEAVALSVFGGVAGILLGVGLGYGAVTVLNVPFVVSPMMIAVAFAFSAAIGMVFGYFPARRAAQLNPIEALRHE</sequence>
<evidence type="ECO:0000256" key="7">
    <source>
        <dbReference type="SAM" id="Phobius"/>
    </source>
</evidence>
<dbReference type="Proteomes" id="UP000198939">
    <property type="component" value="Unassembled WGS sequence"/>
</dbReference>
<dbReference type="RefSeq" id="WP_072376318.1">
    <property type="nucleotide sequence ID" value="NZ_FNXB01000013.1"/>
</dbReference>
<evidence type="ECO:0000256" key="6">
    <source>
        <dbReference type="ARBA" id="ARBA00038076"/>
    </source>
</evidence>
<dbReference type="EC" id="3.6.3.-" evidence="10"/>
<feature type="transmembrane region" description="Helical" evidence="7">
    <location>
        <begin position="323"/>
        <end position="349"/>
    </location>
</feature>
<evidence type="ECO:0000313" key="13">
    <source>
        <dbReference type="Proteomes" id="UP000198939"/>
    </source>
</evidence>
<protein>
    <submittedName>
        <fullName evidence="11">ABC transport system permease protein</fullName>
    </submittedName>
    <submittedName>
        <fullName evidence="10">Macrolide export ATP-binding/permease protein MacB</fullName>
        <ecNumber evidence="10">3.6.3.-</ecNumber>
    </submittedName>
</protein>
<dbReference type="GO" id="GO:0005886">
    <property type="term" value="C:plasma membrane"/>
    <property type="evidence" value="ECO:0007669"/>
    <property type="project" value="UniProtKB-SubCell"/>
</dbReference>
<reference evidence="12" key="2">
    <citation type="submission" date="2016-10" db="EMBL/GenBank/DDBJ databases">
        <authorList>
            <person name="Wibberg D."/>
        </authorList>
    </citation>
    <scope>NUCLEOTIDE SEQUENCE [LARGE SCALE GENOMIC DNA]</scope>
</reference>
<reference evidence="11 13" key="3">
    <citation type="submission" date="2016-10" db="EMBL/GenBank/DDBJ databases">
        <authorList>
            <person name="Varghese N."/>
            <person name="Submissions S."/>
        </authorList>
    </citation>
    <scope>NUCLEOTIDE SEQUENCE [LARGE SCALE GENOMIC DNA]</scope>
    <source>
        <strain evidence="11 13">CGMCC 1.7071</strain>
    </source>
</reference>
<dbReference type="PANTHER" id="PTHR30572:SF4">
    <property type="entry name" value="ABC TRANSPORTER PERMEASE YTRF"/>
    <property type="match status" value="1"/>
</dbReference>
<dbReference type="InterPro" id="IPR003838">
    <property type="entry name" value="ABC3_permease_C"/>
</dbReference>
<feature type="domain" description="MacB-like periplasmic core" evidence="9">
    <location>
        <begin position="20"/>
        <end position="241"/>
    </location>
</feature>
<keyword evidence="10" id="KW-0378">Hydrolase</keyword>
<accession>A0A1H8LLA3</accession>
<dbReference type="STRING" id="501024.RTCCBAU85039_2990"/>
<dbReference type="InterPro" id="IPR025857">
    <property type="entry name" value="MacB_PCD"/>
</dbReference>